<keyword evidence="2" id="KW-1185">Reference proteome</keyword>
<organism evidence="1">
    <name type="scientific">Oryza barthii</name>
    <dbReference type="NCBI Taxonomy" id="65489"/>
    <lineage>
        <taxon>Eukaryota</taxon>
        <taxon>Viridiplantae</taxon>
        <taxon>Streptophyta</taxon>
        <taxon>Embryophyta</taxon>
        <taxon>Tracheophyta</taxon>
        <taxon>Spermatophyta</taxon>
        <taxon>Magnoliopsida</taxon>
        <taxon>Liliopsida</taxon>
        <taxon>Poales</taxon>
        <taxon>Poaceae</taxon>
        <taxon>BOP clade</taxon>
        <taxon>Oryzoideae</taxon>
        <taxon>Oryzeae</taxon>
        <taxon>Oryzinae</taxon>
        <taxon>Oryza</taxon>
    </lineage>
</organism>
<proteinExistence type="predicted"/>
<dbReference type="PaxDb" id="65489-OBART05G17030.1"/>
<name>A0A0D3G7T7_9ORYZ</name>
<dbReference type="EnsemblPlants" id="OBART05G17030.1">
    <property type="protein sequence ID" value="OBART05G17030.1"/>
    <property type="gene ID" value="OBART05G17030"/>
</dbReference>
<reference evidence="1" key="2">
    <citation type="submission" date="2015-03" db="UniProtKB">
        <authorList>
            <consortium name="EnsemblPlants"/>
        </authorList>
    </citation>
    <scope>IDENTIFICATION</scope>
</reference>
<evidence type="ECO:0000313" key="1">
    <source>
        <dbReference type="EnsemblPlants" id="OBART05G17030.1"/>
    </source>
</evidence>
<reference evidence="1" key="1">
    <citation type="journal article" date="2009" name="Rice">
        <title>De Novo Next Generation Sequencing of Plant Genomes.</title>
        <authorList>
            <person name="Rounsley S."/>
            <person name="Marri P.R."/>
            <person name="Yu Y."/>
            <person name="He R."/>
            <person name="Sisneros N."/>
            <person name="Goicoechea J.L."/>
            <person name="Lee S.J."/>
            <person name="Angelova A."/>
            <person name="Kudrna D."/>
            <person name="Luo M."/>
            <person name="Affourtit J."/>
            <person name="Desany B."/>
            <person name="Knight J."/>
            <person name="Niazi F."/>
            <person name="Egholm M."/>
            <person name="Wing R.A."/>
        </authorList>
    </citation>
    <scope>NUCLEOTIDE SEQUENCE [LARGE SCALE GENOMIC DNA]</scope>
    <source>
        <strain evidence="1">cv. IRGC 105608</strain>
    </source>
</reference>
<accession>A0A0D3G7T7</accession>
<dbReference type="Gramene" id="OBART05G17030.1">
    <property type="protein sequence ID" value="OBART05G17030.1"/>
    <property type="gene ID" value="OBART05G17030"/>
</dbReference>
<dbReference type="HOGENOM" id="CLU_171389_0_0_1"/>
<dbReference type="Proteomes" id="UP000026960">
    <property type="component" value="Chromosome 5"/>
</dbReference>
<evidence type="ECO:0000313" key="2">
    <source>
        <dbReference type="Proteomes" id="UP000026960"/>
    </source>
</evidence>
<protein>
    <submittedName>
        <fullName evidence="1">Uncharacterized protein</fullName>
    </submittedName>
</protein>
<sequence length="116" mass="12777">MASGSNSSCWCGRLVAPARLNPCLCEVSSSLQRATIIYPRAMSMKDNAYHFSRVESDTSVGNGMRALCPGSTWLRRCGQVLPHPIETHAFYWAMAGGPRVQLGMVNPIHRVVAWIK</sequence>
<dbReference type="AlphaFoldDB" id="A0A0D3G7T7"/>